<organism evidence="3 4">
    <name type="scientific">Actinomyces capricornis</name>
    <dbReference type="NCBI Taxonomy" id="2755559"/>
    <lineage>
        <taxon>Bacteria</taxon>
        <taxon>Bacillati</taxon>
        <taxon>Actinomycetota</taxon>
        <taxon>Actinomycetes</taxon>
        <taxon>Actinomycetales</taxon>
        <taxon>Actinomycetaceae</taxon>
        <taxon>Actinomyces</taxon>
    </lineage>
</organism>
<keyword evidence="1" id="KW-0812">Transmembrane</keyword>
<feature type="domain" description="CAAX prenyl protease 2/Lysostaphin resistance protein A-like" evidence="2">
    <location>
        <begin position="144"/>
        <end position="235"/>
    </location>
</feature>
<feature type="transmembrane region" description="Helical" evidence="1">
    <location>
        <begin position="94"/>
        <end position="117"/>
    </location>
</feature>
<protein>
    <submittedName>
        <fullName evidence="3">CAAX amino protease</fullName>
    </submittedName>
</protein>
<dbReference type="Proteomes" id="UP000824496">
    <property type="component" value="Chromosome"/>
</dbReference>
<keyword evidence="1" id="KW-0472">Membrane</keyword>
<keyword evidence="3" id="KW-0645">Protease</keyword>
<reference evidence="3 4" key="1">
    <citation type="submission" date="2021-08" db="EMBL/GenBank/DDBJ databases">
        <title>Whole genome sequence of novel Actinomyces species strain MAS-1.</title>
        <authorList>
            <person name="Saito M."/>
            <person name="Kuwahara N."/>
            <person name="Takizawa T."/>
            <person name="Gotouda H."/>
            <person name="Ochiai T."/>
        </authorList>
    </citation>
    <scope>NUCLEOTIDE SEQUENCE [LARGE SCALE GENOMIC DNA]</scope>
    <source>
        <strain evidence="3 4">MAS-1</strain>
    </source>
</reference>
<feature type="transmembrane region" description="Helical" evidence="1">
    <location>
        <begin position="27"/>
        <end position="44"/>
    </location>
</feature>
<evidence type="ECO:0000313" key="4">
    <source>
        <dbReference type="Proteomes" id="UP000824496"/>
    </source>
</evidence>
<accession>A0ABM7U9M4</accession>
<dbReference type="GO" id="GO:0006508">
    <property type="term" value="P:proteolysis"/>
    <property type="evidence" value="ECO:0007669"/>
    <property type="project" value="UniProtKB-KW"/>
</dbReference>
<dbReference type="PANTHER" id="PTHR36435">
    <property type="entry name" value="SLR1288 PROTEIN"/>
    <property type="match status" value="1"/>
</dbReference>
<gene>
    <name evidence="3" type="ORF">MANAM107_09060</name>
</gene>
<dbReference type="RefSeq" id="WP_223911664.1">
    <property type="nucleotide sequence ID" value="NZ_AP025017.1"/>
</dbReference>
<keyword evidence="3" id="KW-0378">Hydrolase</keyword>
<keyword evidence="1" id="KW-1133">Transmembrane helix</keyword>
<feature type="transmembrane region" description="Helical" evidence="1">
    <location>
        <begin position="137"/>
        <end position="161"/>
    </location>
</feature>
<feature type="transmembrane region" description="Helical" evidence="1">
    <location>
        <begin position="199"/>
        <end position="217"/>
    </location>
</feature>
<dbReference type="InterPro" id="IPR003675">
    <property type="entry name" value="Rce1/LyrA-like_dom"/>
</dbReference>
<dbReference type="Pfam" id="PF02517">
    <property type="entry name" value="Rce1-like"/>
    <property type="match status" value="1"/>
</dbReference>
<evidence type="ECO:0000256" key="1">
    <source>
        <dbReference type="SAM" id="Phobius"/>
    </source>
</evidence>
<dbReference type="InterPro" id="IPR052710">
    <property type="entry name" value="CAAX_protease"/>
</dbReference>
<name>A0ABM7U9M4_9ACTO</name>
<sequence length="242" mass="25753">MDPAQNGRGGWSGPAGAGRAPSRVTRALRWAFAVAYLGIFPLHLTRLLLPAGHRPGFMMAAYALLFALGVYAWRGELDAGARRIAAHPLRAVGTLALGAIILLVLEVAGSLVVGWLAGMVPGGLQELGNDTSISRVLGMYPGPVIIAVLGVMGPFVEELFFRQILIPLIGDRTRAWVGVVVSSIAFGMLHMSSLQPSEWIGVIPHTCFGIAMGIVFLRSRRNLHLPAGFHIVSNTTTFLANA</sequence>
<dbReference type="GO" id="GO:0008233">
    <property type="term" value="F:peptidase activity"/>
    <property type="evidence" value="ECO:0007669"/>
    <property type="project" value="UniProtKB-KW"/>
</dbReference>
<evidence type="ECO:0000259" key="2">
    <source>
        <dbReference type="Pfam" id="PF02517"/>
    </source>
</evidence>
<evidence type="ECO:0000313" key="3">
    <source>
        <dbReference type="EMBL" id="BDA64072.1"/>
    </source>
</evidence>
<feature type="transmembrane region" description="Helical" evidence="1">
    <location>
        <begin position="173"/>
        <end position="193"/>
    </location>
</feature>
<proteinExistence type="predicted"/>
<feature type="transmembrane region" description="Helical" evidence="1">
    <location>
        <begin position="56"/>
        <end position="73"/>
    </location>
</feature>
<dbReference type="EMBL" id="AP025017">
    <property type="protein sequence ID" value="BDA64072.1"/>
    <property type="molecule type" value="Genomic_DNA"/>
</dbReference>
<keyword evidence="4" id="KW-1185">Reference proteome</keyword>
<dbReference type="PANTHER" id="PTHR36435:SF1">
    <property type="entry name" value="CAAX AMINO TERMINAL PROTEASE FAMILY PROTEIN"/>
    <property type="match status" value="1"/>
</dbReference>